<keyword evidence="2" id="KW-1185">Reference proteome</keyword>
<proteinExistence type="predicted"/>
<dbReference type="AlphaFoldDB" id="A0A6H5FY27"/>
<organism evidence="1 2">
    <name type="scientific">Nesidiocoris tenuis</name>
    <dbReference type="NCBI Taxonomy" id="355587"/>
    <lineage>
        <taxon>Eukaryota</taxon>
        <taxon>Metazoa</taxon>
        <taxon>Ecdysozoa</taxon>
        <taxon>Arthropoda</taxon>
        <taxon>Hexapoda</taxon>
        <taxon>Insecta</taxon>
        <taxon>Pterygota</taxon>
        <taxon>Neoptera</taxon>
        <taxon>Paraneoptera</taxon>
        <taxon>Hemiptera</taxon>
        <taxon>Heteroptera</taxon>
        <taxon>Panheteroptera</taxon>
        <taxon>Cimicomorpha</taxon>
        <taxon>Miridae</taxon>
        <taxon>Dicyphina</taxon>
        <taxon>Nesidiocoris</taxon>
    </lineage>
</organism>
<dbReference type="Proteomes" id="UP000479000">
    <property type="component" value="Unassembled WGS sequence"/>
</dbReference>
<evidence type="ECO:0000313" key="2">
    <source>
        <dbReference type="Proteomes" id="UP000479000"/>
    </source>
</evidence>
<accession>A0A6H5FY27</accession>
<sequence>MEVPIARYHKRCNHIKLNHVVSRIALKTGKQIKQLSHHQNGNELGHRCQRLRMAEKPRSFTSTKDYVVDGKRAENRSQAERSSMREKSVRQRMAATMKIGIFCDRRGNNAVLMRSCLRSNGCIDTNLKSDRSFRKKCLLIRFHEESLH</sequence>
<name>A0A6H5FY27_9HEMI</name>
<evidence type="ECO:0000313" key="1">
    <source>
        <dbReference type="EMBL" id="CAA9994578.1"/>
    </source>
</evidence>
<gene>
    <name evidence="1" type="ORF">NTEN_LOCUS1394</name>
</gene>
<dbReference type="EMBL" id="CADCXU010002005">
    <property type="protein sequence ID" value="CAA9994578.1"/>
    <property type="molecule type" value="Genomic_DNA"/>
</dbReference>
<protein>
    <submittedName>
        <fullName evidence="1">Uncharacterized protein</fullName>
    </submittedName>
</protein>
<reference evidence="1 2" key="1">
    <citation type="submission" date="2020-02" db="EMBL/GenBank/DDBJ databases">
        <authorList>
            <person name="Ferguson B K."/>
        </authorList>
    </citation>
    <scope>NUCLEOTIDE SEQUENCE [LARGE SCALE GENOMIC DNA]</scope>
</reference>